<reference evidence="2" key="1">
    <citation type="submission" date="2020-05" db="UniProtKB">
        <authorList>
            <consortium name="EnsemblMetazoa"/>
        </authorList>
    </citation>
    <scope>IDENTIFICATION</scope>
    <source>
        <strain evidence="2">BB02</strain>
    </source>
</reference>
<dbReference type="Proteomes" id="UP000076420">
    <property type="component" value="Unassembled WGS sequence"/>
</dbReference>
<evidence type="ECO:0000256" key="1">
    <source>
        <dbReference type="SAM" id="MobiDB-lite"/>
    </source>
</evidence>
<dbReference type="PANTHER" id="PTHR46888">
    <property type="entry name" value="ZINC KNUCKLE DOMAINCONTAINING PROTEIN-RELATED"/>
    <property type="match status" value="1"/>
</dbReference>
<gene>
    <name evidence="2" type="primary">106071334</name>
</gene>
<evidence type="ECO:0000313" key="3">
    <source>
        <dbReference type="Proteomes" id="UP000076420"/>
    </source>
</evidence>
<sequence length="225" mass="26757">MNNSDVESQRHKIPPMKRSCSSKSSIKSKKKELRRQSLDHDYTHSMDLLTAKPNGFSEGQAQPTEEEELTKQTSAIKGMWKKAFKSLKSNDKQTWQSKVQNIENNYMQDHKDHHLSRKQILYRLETGQLFKKQHGNYSVVKEQLLRTFGKTETFYRQQFVNCELEPEDDPETFLDRMSSHFDNWIETAEVEKNFDSLKTFLMLDKVIYECQEELKYFCWRGNRNP</sequence>
<evidence type="ECO:0000313" key="2">
    <source>
        <dbReference type="EnsemblMetazoa" id="BGLB032332-PA"/>
    </source>
</evidence>
<evidence type="ECO:0008006" key="4">
    <source>
        <dbReference type="Google" id="ProtNLM"/>
    </source>
</evidence>
<name>A0A2C9LLB9_BIOGL</name>
<feature type="region of interest" description="Disordered" evidence="1">
    <location>
        <begin position="1"/>
        <end position="70"/>
    </location>
</feature>
<dbReference type="KEGG" id="bgt:106071334"/>
<feature type="compositionally biased region" description="Basic and acidic residues" evidence="1">
    <location>
        <begin position="34"/>
        <end position="44"/>
    </location>
</feature>
<dbReference type="VEuPathDB" id="VectorBase:BGLB032332"/>
<organism evidence="2 3">
    <name type="scientific">Biomphalaria glabrata</name>
    <name type="common">Bloodfluke planorb</name>
    <name type="synonym">Freshwater snail</name>
    <dbReference type="NCBI Taxonomy" id="6526"/>
    <lineage>
        <taxon>Eukaryota</taxon>
        <taxon>Metazoa</taxon>
        <taxon>Spiralia</taxon>
        <taxon>Lophotrochozoa</taxon>
        <taxon>Mollusca</taxon>
        <taxon>Gastropoda</taxon>
        <taxon>Heterobranchia</taxon>
        <taxon>Euthyneura</taxon>
        <taxon>Panpulmonata</taxon>
        <taxon>Hygrophila</taxon>
        <taxon>Lymnaeoidea</taxon>
        <taxon>Planorbidae</taxon>
        <taxon>Biomphalaria</taxon>
    </lineage>
</organism>
<proteinExistence type="predicted"/>
<dbReference type="AlphaFoldDB" id="A0A2C9LLB9"/>
<dbReference type="VEuPathDB" id="VectorBase:BGLAX_037187"/>
<dbReference type="EnsemblMetazoa" id="BGLB032332-RA">
    <property type="protein sequence ID" value="BGLB032332-PA"/>
    <property type="gene ID" value="BGLB032332"/>
</dbReference>
<dbReference type="PANTHER" id="PTHR46888:SF1">
    <property type="entry name" value="RIBONUCLEASE H"/>
    <property type="match status" value="1"/>
</dbReference>
<dbReference type="VEuPathDB" id="VectorBase:BGLAX_050929"/>
<accession>A0A2C9LLB9</accession>
<protein>
    <recommendedName>
        <fullName evidence="4">SCAN box domain-containing protein</fullName>
    </recommendedName>
</protein>